<sequence>MATREEAKEIMKIINLYEKASGQSINLDKSSVFFGKNTSFVLKAEVCTALENVIEVIEGSYLGLRTVVSRSKTLVFKAIKDRVVSRIESWKNKFHSFASKEVLLKSIALAMPIYVMSYFKITVKLCKDIESTLANFWWGKRIGNIKCIDSSGVKCLRPKVRES</sequence>
<dbReference type="PANTHER" id="PTHR33116:SF86">
    <property type="entry name" value="REVERSE TRANSCRIPTASE DOMAIN-CONTAINING PROTEIN"/>
    <property type="match status" value="1"/>
</dbReference>
<gene>
    <name evidence="1" type="ORF">ACH5RR_041495</name>
</gene>
<comment type="caution">
    <text evidence="1">The sequence shown here is derived from an EMBL/GenBank/DDBJ whole genome shotgun (WGS) entry which is preliminary data.</text>
</comment>
<proteinExistence type="predicted"/>
<protein>
    <recommendedName>
        <fullName evidence="3">Reverse transcriptase</fullName>
    </recommendedName>
</protein>
<evidence type="ECO:0000313" key="1">
    <source>
        <dbReference type="EMBL" id="KAL3498763.1"/>
    </source>
</evidence>
<keyword evidence="2" id="KW-1185">Reference proteome</keyword>
<evidence type="ECO:0000313" key="2">
    <source>
        <dbReference type="Proteomes" id="UP001630127"/>
    </source>
</evidence>
<dbReference type="AlphaFoldDB" id="A0ABD2XUF4"/>
<accession>A0ABD2XUF4</accession>
<evidence type="ECO:0008006" key="3">
    <source>
        <dbReference type="Google" id="ProtNLM"/>
    </source>
</evidence>
<organism evidence="1 2">
    <name type="scientific">Cinchona calisaya</name>
    <dbReference type="NCBI Taxonomy" id="153742"/>
    <lineage>
        <taxon>Eukaryota</taxon>
        <taxon>Viridiplantae</taxon>
        <taxon>Streptophyta</taxon>
        <taxon>Embryophyta</taxon>
        <taxon>Tracheophyta</taxon>
        <taxon>Spermatophyta</taxon>
        <taxon>Magnoliopsida</taxon>
        <taxon>eudicotyledons</taxon>
        <taxon>Gunneridae</taxon>
        <taxon>Pentapetalae</taxon>
        <taxon>asterids</taxon>
        <taxon>lamiids</taxon>
        <taxon>Gentianales</taxon>
        <taxon>Rubiaceae</taxon>
        <taxon>Cinchonoideae</taxon>
        <taxon>Cinchoneae</taxon>
        <taxon>Cinchona</taxon>
    </lineage>
</organism>
<dbReference type="Proteomes" id="UP001630127">
    <property type="component" value="Unassembled WGS sequence"/>
</dbReference>
<reference evidence="1 2" key="1">
    <citation type="submission" date="2024-11" db="EMBL/GenBank/DDBJ databases">
        <title>A near-complete genome assembly of Cinchona calisaya.</title>
        <authorList>
            <person name="Lian D.C."/>
            <person name="Zhao X.W."/>
            <person name="Wei L."/>
        </authorList>
    </citation>
    <scope>NUCLEOTIDE SEQUENCE [LARGE SCALE GENOMIC DNA]</scope>
    <source>
        <tissue evidence="1">Nenye</tissue>
    </source>
</reference>
<name>A0ABD2XUF4_9GENT</name>
<dbReference type="PANTHER" id="PTHR33116">
    <property type="entry name" value="REVERSE TRANSCRIPTASE ZINC-BINDING DOMAIN-CONTAINING PROTEIN-RELATED-RELATED"/>
    <property type="match status" value="1"/>
</dbReference>
<dbReference type="EMBL" id="JBJUIK010000017">
    <property type="protein sequence ID" value="KAL3498763.1"/>
    <property type="molecule type" value="Genomic_DNA"/>
</dbReference>